<reference evidence="1" key="1">
    <citation type="submission" date="2020-05" db="EMBL/GenBank/DDBJ databases">
        <title>Mycena genomes resolve the evolution of fungal bioluminescence.</title>
        <authorList>
            <person name="Tsai I.J."/>
        </authorList>
    </citation>
    <scope>NUCLEOTIDE SEQUENCE</scope>
    <source>
        <strain evidence="1">160909Yilan</strain>
    </source>
</reference>
<evidence type="ECO:0000313" key="2">
    <source>
        <dbReference type="Proteomes" id="UP000623467"/>
    </source>
</evidence>
<evidence type="ECO:0000313" key="1">
    <source>
        <dbReference type="EMBL" id="KAF7334210.1"/>
    </source>
</evidence>
<dbReference type="Proteomes" id="UP000623467">
    <property type="component" value="Unassembled WGS sequence"/>
</dbReference>
<name>A0A8H7CEF3_9AGAR</name>
<dbReference type="EMBL" id="JACAZH010000049">
    <property type="protein sequence ID" value="KAF7334210.1"/>
    <property type="molecule type" value="Genomic_DNA"/>
</dbReference>
<accession>A0A8H7CEF3</accession>
<dbReference type="AlphaFoldDB" id="A0A8H7CEF3"/>
<gene>
    <name evidence="1" type="ORF">MSAN_02382300</name>
</gene>
<sequence>MFWKFSAPTLNPITADSTLCCSLSLPLASHKGKDGFFSASGRITRAWLTISKYLVEAIAPVNSESAGILCIRQI</sequence>
<comment type="caution">
    <text evidence="1">The sequence shown here is derived from an EMBL/GenBank/DDBJ whole genome shotgun (WGS) entry which is preliminary data.</text>
</comment>
<keyword evidence="2" id="KW-1185">Reference proteome</keyword>
<proteinExistence type="predicted"/>
<protein>
    <submittedName>
        <fullName evidence="1">Uncharacterized protein</fullName>
    </submittedName>
</protein>
<organism evidence="1 2">
    <name type="scientific">Mycena sanguinolenta</name>
    <dbReference type="NCBI Taxonomy" id="230812"/>
    <lineage>
        <taxon>Eukaryota</taxon>
        <taxon>Fungi</taxon>
        <taxon>Dikarya</taxon>
        <taxon>Basidiomycota</taxon>
        <taxon>Agaricomycotina</taxon>
        <taxon>Agaricomycetes</taxon>
        <taxon>Agaricomycetidae</taxon>
        <taxon>Agaricales</taxon>
        <taxon>Marasmiineae</taxon>
        <taxon>Mycenaceae</taxon>
        <taxon>Mycena</taxon>
    </lineage>
</organism>